<evidence type="ECO:0000256" key="2">
    <source>
        <dbReference type="ARBA" id="ARBA00022598"/>
    </source>
</evidence>
<dbReference type="EMBL" id="BMHL01000002">
    <property type="protein sequence ID" value="GGC27034.1"/>
    <property type="molecule type" value="Genomic_DNA"/>
</dbReference>
<dbReference type="InterPro" id="IPR000873">
    <property type="entry name" value="AMP-dep_synth/lig_dom"/>
</dbReference>
<gene>
    <name evidence="5" type="ORF">GCM10011400_11800</name>
</gene>
<dbReference type="Pfam" id="PF00501">
    <property type="entry name" value="AMP-binding"/>
    <property type="match status" value="1"/>
</dbReference>
<name>A0ABQ1LNA1_9BURK</name>
<evidence type="ECO:0000256" key="1">
    <source>
        <dbReference type="ARBA" id="ARBA00006432"/>
    </source>
</evidence>
<dbReference type="SUPFAM" id="SSF56801">
    <property type="entry name" value="Acetyl-CoA synthetase-like"/>
    <property type="match status" value="1"/>
</dbReference>
<dbReference type="InterPro" id="IPR025110">
    <property type="entry name" value="AMP-bd_C"/>
</dbReference>
<keyword evidence="2" id="KW-0436">Ligase</keyword>
<dbReference type="InterPro" id="IPR042099">
    <property type="entry name" value="ANL_N_sf"/>
</dbReference>
<comment type="caution">
    <text evidence="5">The sequence shown here is derived from an EMBL/GenBank/DDBJ whole genome shotgun (WGS) entry which is preliminary data.</text>
</comment>
<sequence>MSAVIYSNTQDESELISAFEPYIGEDLVRSRIDVTTIGDLLLKAYDRYPNAAALIFPDKTWSYAELVTRALRTARGLQAMGVKPKQHVGILMSTSPELVEVFFAVAFCGAVSVLINGRYRSSELAYVIENADLVTLVTTDAIADHVNYVDRLNTALPGLSDAADSHALTLPGTPRLRNIVLLGDTSARGFVSQQSFEEAAERIDEIDVHRSRVRTRVRDTGMILYTSGTTSNPKGCLITHEAMARNSSVLGRHRFQLTADDRIWSPLPLFHIAAVLPMLSIFEVGGAYIGMEYFDAGLALKMIETHRATMAFVPFVTFLQALAYHPDFARTDLSRVKLMNSCFAVQPKSVGDAFREGMPDTLQVGTYGMTEASGIVSTGTWTMDPEDGFTKLGIPLVGLEVRIADMVSGADVPAGERGEVWLRGYSMFDGYYRDAEKTSQALDDEGWFHTGDIGSIDARQHVMFYGRLKEMLKVGGENVAAAEIETLLGRHPGVKLAQVVGIPDEKYSEVPAAFVELKPGANASAEDLIEFCRGEISSFKVPRVVRFVTEWPMSTSKIQKFQLRDTLLSELGLQ</sequence>
<dbReference type="InterPro" id="IPR045851">
    <property type="entry name" value="AMP-bd_C_sf"/>
</dbReference>
<reference evidence="6" key="1">
    <citation type="journal article" date="2019" name="Int. J. Syst. Evol. Microbiol.">
        <title>The Global Catalogue of Microorganisms (GCM) 10K type strain sequencing project: providing services to taxonomists for standard genome sequencing and annotation.</title>
        <authorList>
            <consortium name="The Broad Institute Genomics Platform"/>
            <consortium name="The Broad Institute Genome Sequencing Center for Infectious Disease"/>
            <person name="Wu L."/>
            <person name="Ma J."/>
        </authorList>
    </citation>
    <scope>NUCLEOTIDE SEQUENCE [LARGE SCALE GENOMIC DNA]</scope>
    <source>
        <strain evidence="6">CGMCC 1.15103</strain>
    </source>
</reference>
<dbReference type="PANTHER" id="PTHR43201">
    <property type="entry name" value="ACYL-COA SYNTHETASE"/>
    <property type="match status" value="1"/>
</dbReference>
<dbReference type="Pfam" id="PF13193">
    <property type="entry name" value="AMP-binding_C"/>
    <property type="match status" value="1"/>
</dbReference>
<keyword evidence="6" id="KW-1185">Reference proteome</keyword>
<evidence type="ECO:0000259" key="3">
    <source>
        <dbReference type="Pfam" id="PF00501"/>
    </source>
</evidence>
<evidence type="ECO:0000259" key="4">
    <source>
        <dbReference type="Pfam" id="PF13193"/>
    </source>
</evidence>
<feature type="domain" description="AMP-binding enzyme C-terminal" evidence="4">
    <location>
        <begin position="483"/>
        <end position="556"/>
    </location>
</feature>
<dbReference type="Gene3D" id="3.40.50.12780">
    <property type="entry name" value="N-terminal domain of ligase-like"/>
    <property type="match status" value="1"/>
</dbReference>
<evidence type="ECO:0000313" key="5">
    <source>
        <dbReference type="EMBL" id="GGC27034.1"/>
    </source>
</evidence>
<protein>
    <submittedName>
        <fullName evidence="5">AMP-dependent synthetase</fullName>
    </submittedName>
</protein>
<proteinExistence type="inferred from homology"/>
<organism evidence="5 6">
    <name type="scientific">Paraburkholderia caffeinilytica</name>
    <dbReference type="NCBI Taxonomy" id="1761016"/>
    <lineage>
        <taxon>Bacteria</taxon>
        <taxon>Pseudomonadati</taxon>
        <taxon>Pseudomonadota</taxon>
        <taxon>Betaproteobacteria</taxon>
        <taxon>Burkholderiales</taxon>
        <taxon>Burkholderiaceae</taxon>
        <taxon>Paraburkholderia</taxon>
    </lineage>
</organism>
<dbReference type="RefSeq" id="WP_115782982.1">
    <property type="nucleotide sequence ID" value="NZ_BMHL01000002.1"/>
</dbReference>
<evidence type="ECO:0000313" key="6">
    <source>
        <dbReference type="Proteomes" id="UP000602004"/>
    </source>
</evidence>
<dbReference type="Gene3D" id="3.30.300.30">
    <property type="match status" value="1"/>
</dbReference>
<dbReference type="Proteomes" id="UP000602004">
    <property type="component" value="Unassembled WGS sequence"/>
</dbReference>
<dbReference type="PROSITE" id="PS00455">
    <property type="entry name" value="AMP_BINDING"/>
    <property type="match status" value="1"/>
</dbReference>
<feature type="domain" description="AMP-dependent synthetase/ligase" evidence="3">
    <location>
        <begin position="45"/>
        <end position="432"/>
    </location>
</feature>
<accession>A0ABQ1LNA1</accession>
<dbReference type="PANTHER" id="PTHR43201:SF5">
    <property type="entry name" value="MEDIUM-CHAIN ACYL-COA LIGASE ACSF2, MITOCHONDRIAL"/>
    <property type="match status" value="1"/>
</dbReference>
<dbReference type="InterPro" id="IPR020845">
    <property type="entry name" value="AMP-binding_CS"/>
</dbReference>
<comment type="similarity">
    <text evidence="1">Belongs to the ATP-dependent AMP-binding enzyme family.</text>
</comment>